<proteinExistence type="predicted"/>
<evidence type="ECO:0000313" key="1">
    <source>
        <dbReference type="EMBL" id="MER9287922.1"/>
    </source>
</evidence>
<sequence length="85" mass="8874">MSVKSDWFVQWASWSLGLEPGSLEVTPQGESSAQAVFAMSYDYTPKDKPAARVAGSAADAGIGQDREGITHRVGDVAGDVTTTVG</sequence>
<name>A0ACC6T7N1_9HYPH</name>
<gene>
    <name evidence="1" type="ORF">NKI81_29060</name>
</gene>
<accession>A0ACC6T7N1</accession>
<dbReference type="Proteomes" id="UP001480082">
    <property type="component" value="Unassembled WGS sequence"/>
</dbReference>
<reference evidence="1 2" key="1">
    <citation type="journal article" date="2024" name="Proc. Natl. Acad. Sci. U.S.A.">
        <title>The evolutionary genomics of adaptation to stress in wild rhizobium bacteria.</title>
        <authorList>
            <person name="Kehlet-Delgado H."/>
            <person name="Montoya A.P."/>
            <person name="Jensen K.T."/>
            <person name="Wendlandt C.E."/>
            <person name="Dexheimer C."/>
            <person name="Roberts M."/>
            <person name="Torres Martinez L."/>
            <person name="Friesen M.L."/>
            <person name="Griffitts J.S."/>
            <person name="Porter S.S."/>
        </authorList>
    </citation>
    <scope>NUCLEOTIDE SEQUENCE [LARGE SCALE GENOMIC DNA]</scope>
    <source>
        <strain evidence="1 2">M0468</strain>
    </source>
</reference>
<evidence type="ECO:0000313" key="2">
    <source>
        <dbReference type="Proteomes" id="UP001480082"/>
    </source>
</evidence>
<protein>
    <submittedName>
        <fullName evidence="1">Uncharacterized protein</fullName>
    </submittedName>
</protein>
<comment type="caution">
    <text evidence="1">The sequence shown here is derived from an EMBL/GenBank/DDBJ whole genome shotgun (WGS) entry which is preliminary data.</text>
</comment>
<organism evidence="1 2">
    <name type="scientific">Mesorhizobium australicum</name>
    <dbReference type="NCBI Taxonomy" id="536018"/>
    <lineage>
        <taxon>Bacteria</taxon>
        <taxon>Pseudomonadati</taxon>
        <taxon>Pseudomonadota</taxon>
        <taxon>Alphaproteobacteria</taxon>
        <taxon>Hyphomicrobiales</taxon>
        <taxon>Phyllobacteriaceae</taxon>
        <taxon>Mesorhizobium</taxon>
    </lineage>
</organism>
<dbReference type="EMBL" id="JAMYRI010000026">
    <property type="protein sequence ID" value="MER9287922.1"/>
    <property type="molecule type" value="Genomic_DNA"/>
</dbReference>
<keyword evidence="2" id="KW-1185">Reference proteome</keyword>